<evidence type="ECO:0000256" key="1">
    <source>
        <dbReference type="SAM" id="SignalP"/>
    </source>
</evidence>
<dbReference type="GeneID" id="71984341"/>
<dbReference type="RefSeq" id="XP_047760698.1">
    <property type="nucleotide sequence ID" value="XM_047903611.1"/>
</dbReference>
<keyword evidence="1" id="KW-0732">Signal</keyword>
<proteinExistence type="predicted"/>
<evidence type="ECO:0000313" key="3">
    <source>
        <dbReference type="Proteomes" id="UP000756132"/>
    </source>
</evidence>
<dbReference type="OrthoDB" id="3648280at2759"/>
<reference evidence="2" key="2">
    <citation type="journal article" date="2022" name="Microb. Genom.">
        <title>A chromosome-scale genome assembly of the tomato pathogen Cladosporium fulvum reveals a compartmentalized genome architecture and the presence of a dispensable chromosome.</title>
        <authorList>
            <person name="Zaccaron A.Z."/>
            <person name="Chen L.H."/>
            <person name="Samaras A."/>
            <person name="Stergiopoulos I."/>
        </authorList>
    </citation>
    <scope>NUCLEOTIDE SEQUENCE</scope>
    <source>
        <strain evidence="2">Race5_Kim</strain>
    </source>
</reference>
<dbReference type="AlphaFoldDB" id="A0A9Q8LFA6"/>
<keyword evidence="3" id="KW-1185">Reference proteome</keyword>
<dbReference type="EMBL" id="CP090166">
    <property type="protein sequence ID" value="UJO16332.1"/>
    <property type="molecule type" value="Genomic_DNA"/>
</dbReference>
<feature type="signal peptide" evidence="1">
    <location>
        <begin position="1"/>
        <end position="18"/>
    </location>
</feature>
<accession>A0A9Q8LFA6</accession>
<reference evidence="2" key="1">
    <citation type="submission" date="2021-12" db="EMBL/GenBank/DDBJ databases">
        <authorList>
            <person name="Zaccaron A."/>
            <person name="Stergiopoulos I."/>
        </authorList>
    </citation>
    <scope>NUCLEOTIDE SEQUENCE</scope>
    <source>
        <strain evidence="2">Race5_Kim</strain>
    </source>
</reference>
<dbReference type="Proteomes" id="UP000756132">
    <property type="component" value="Chromosome 4"/>
</dbReference>
<organism evidence="2 3">
    <name type="scientific">Passalora fulva</name>
    <name type="common">Tomato leaf mold</name>
    <name type="synonym">Cladosporium fulvum</name>
    <dbReference type="NCBI Taxonomy" id="5499"/>
    <lineage>
        <taxon>Eukaryota</taxon>
        <taxon>Fungi</taxon>
        <taxon>Dikarya</taxon>
        <taxon>Ascomycota</taxon>
        <taxon>Pezizomycotina</taxon>
        <taxon>Dothideomycetes</taxon>
        <taxon>Dothideomycetidae</taxon>
        <taxon>Mycosphaerellales</taxon>
        <taxon>Mycosphaerellaceae</taxon>
        <taxon>Fulvia</taxon>
    </lineage>
</organism>
<evidence type="ECO:0000313" key="2">
    <source>
        <dbReference type="EMBL" id="UJO16332.1"/>
    </source>
</evidence>
<protein>
    <recommendedName>
        <fullName evidence="4">GPI anchored cell wall protein</fullName>
    </recommendedName>
</protein>
<sequence length="203" mass="20558">MLTRLTLLAALLAFRTSAERPPNSPSNDEFSLQTLYLGSLTTGFAGTVVSADSCGTTYALTCTNSTLCPDPVTFTATAAASTYQYQLATSTSVERGSGEASMSQSCTIEGTSTDTSAVCSMAESISFNGQSSTANMKTTIAGNDLVYAQVPITGNLEALAGETGACSLDAAATMSGSGAVPTRVSEVYKVIVPVGAALLAGVL</sequence>
<gene>
    <name evidence="2" type="ORF">CLAFUR5_04463</name>
</gene>
<name>A0A9Q8LFA6_PASFU</name>
<feature type="chain" id="PRO_5040110814" description="GPI anchored cell wall protein" evidence="1">
    <location>
        <begin position="19"/>
        <end position="203"/>
    </location>
</feature>
<dbReference type="OMA" id="MENYNTA"/>
<dbReference type="KEGG" id="ffu:CLAFUR5_04463"/>
<evidence type="ECO:0008006" key="4">
    <source>
        <dbReference type="Google" id="ProtNLM"/>
    </source>
</evidence>